<sequence length="321" mass="36392">MTDAMHMENMDSEGKKTKSTSEALKMEGQNICDQNQTNNIKEVIRVKSVAEYLEAVDIIFTTLCNINQGSNCQLWYRGHAQESFDLLPTITRKRNGLQLNPLFETAFLSKFKSSAIAYVEKLPKFPLNDDVNAYWNWLFILRHYGLPARILDWSRDALTGLFFATNPEDPSLTPGVDAAVWLLNPVKLNESFSFHSFLKPGYIPSVEEPSFNLFFGPESDILNTLKPAAAIGPLNTTRIVAQRGTFTVFPRVKALLALNKFEDSDKYLTKIIIDHESIDKIQTQLRHYGITRLALYPDMESIASEVFQEVIDEGINTTEID</sequence>
<evidence type="ECO:0000259" key="2">
    <source>
        <dbReference type="SMART" id="SM00901"/>
    </source>
</evidence>
<dbReference type="EMBL" id="FOWD01000007">
    <property type="protein sequence ID" value="SFO04852.1"/>
    <property type="molecule type" value="Genomic_DNA"/>
</dbReference>
<feature type="domain" description="FRG" evidence="2">
    <location>
        <begin position="70"/>
        <end position="181"/>
    </location>
</feature>
<protein>
    <submittedName>
        <fullName evidence="3">FRG domain-containing protein</fullName>
    </submittedName>
</protein>
<dbReference type="Proteomes" id="UP000198806">
    <property type="component" value="Unassembled WGS sequence"/>
</dbReference>
<reference evidence="3 4" key="1">
    <citation type="submission" date="2016-10" db="EMBL/GenBank/DDBJ databases">
        <authorList>
            <person name="de Groot N.N."/>
        </authorList>
    </citation>
    <scope>NUCLEOTIDE SEQUENCE [LARGE SCALE GENOMIC DNA]</scope>
    <source>
        <strain evidence="3 4">DSM 1283</strain>
    </source>
</reference>
<proteinExistence type="predicted"/>
<evidence type="ECO:0000313" key="4">
    <source>
        <dbReference type="Proteomes" id="UP000198806"/>
    </source>
</evidence>
<dbReference type="STRING" id="1527.SAMN04489757_107100"/>
<dbReference type="AlphaFoldDB" id="A0A1I5E072"/>
<feature type="compositionally biased region" description="Basic and acidic residues" evidence="1">
    <location>
        <begin position="1"/>
        <end position="16"/>
    </location>
</feature>
<feature type="region of interest" description="Disordered" evidence="1">
    <location>
        <begin position="1"/>
        <end position="20"/>
    </location>
</feature>
<dbReference type="SMART" id="SM00901">
    <property type="entry name" value="FRG"/>
    <property type="match status" value="1"/>
</dbReference>
<organism evidence="3 4">
    <name type="scientific">Anaerocolumna aminovalerica</name>
    <dbReference type="NCBI Taxonomy" id="1527"/>
    <lineage>
        <taxon>Bacteria</taxon>
        <taxon>Bacillati</taxon>
        <taxon>Bacillota</taxon>
        <taxon>Clostridia</taxon>
        <taxon>Lachnospirales</taxon>
        <taxon>Lachnospiraceae</taxon>
        <taxon>Anaerocolumna</taxon>
    </lineage>
</organism>
<evidence type="ECO:0000256" key="1">
    <source>
        <dbReference type="SAM" id="MobiDB-lite"/>
    </source>
</evidence>
<dbReference type="Pfam" id="PF08867">
    <property type="entry name" value="FRG"/>
    <property type="match status" value="1"/>
</dbReference>
<dbReference type="RefSeq" id="WP_242960876.1">
    <property type="nucleotide sequence ID" value="NZ_BAABFM010000010.1"/>
</dbReference>
<name>A0A1I5E072_9FIRM</name>
<accession>A0A1I5E072</accession>
<keyword evidence="4" id="KW-1185">Reference proteome</keyword>
<gene>
    <name evidence="3" type="ORF">SAMN04489757_107100</name>
</gene>
<dbReference type="InterPro" id="IPR014966">
    <property type="entry name" value="FRG-dom"/>
</dbReference>
<evidence type="ECO:0000313" key="3">
    <source>
        <dbReference type="EMBL" id="SFO04852.1"/>
    </source>
</evidence>